<dbReference type="Pfam" id="PF00001">
    <property type="entry name" value="7tm_1"/>
    <property type="match status" value="1"/>
</dbReference>
<reference evidence="10 11" key="1">
    <citation type="journal article" date="2016" name="Genome Biol. Evol.">
        <title>Gene Family Evolution Reflects Adaptation to Soil Environmental Stressors in the Genome of the Collembolan Orchesella cincta.</title>
        <authorList>
            <person name="Faddeeva-Vakhrusheva A."/>
            <person name="Derks M.F."/>
            <person name="Anvar S.Y."/>
            <person name="Agamennone V."/>
            <person name="Suring W."/>
            <person name="Smit S."/>
            <person name="van Straalen N.M."/>
            <person name="Roelofs D."/>
        </authorList>
    </citation>
    <scope>NUCLEOTIDE SEQUENCE [LARGE SCALE GENOMIC DNA]</scope>
    <source>
        <tissue evidence="10">Mixed pool</tissue>
    </source>
</reference>
<dbReference type="OrthoDB" id="10011262at2759"/>
<dbReference type="Gene3D" id="1.20.1070.10">
    <property type="entry name" value="Rhodopsin 7-helix transmembrane proteins"/>
    <property type="match status" value="1"/>
</dbReference>
<evidence type="ECO:0000313" key="11">
    <source>
        <dbReference type="Proteomes" id="UP000094527"/>
    </source>
</evidence>
<dbReference type="GO" id="GO:0004930">
    <property type="term" value="F:G protein-coupled receptor activity"/>
    <property type="evidence" value="ECO:0007669"/>
    <property type="project" value="InterPro"/>
</dbReference>
<evidence type="ECO:0000313" key="10">
    <source>
        <dbReference type="EMBL" id="ODM95020.1"/>
    </source>
</evidence>
<accession>A0A1D2MPJ0</accession>
<dbReference type="SUPFAM" id="SSF81321">
    <property type="entry name" value="Family A G protein-coupled receptor-like"/>
    <property type="match status" value="1"/>
</dbReference>
<dbReference type="InterPro" id="IPR052954">
    <property type="entry name" value="GPCR-Ligand_Int"/>
</dbReference>
<protein>
    <submittedName>
        <fullName evidence="10">FMRFamide receptor</fullName>
    </submittedName>
</protein>
<feature type="domain" description="G-protein coupled receptors family 1 profile" evidence="9">
    <location>
        <begin position="93"/>
        <end position="368"/>
    </location>
</feature>
<dbReference type="CDD" id="cd14978">
    <property type="entry name" value="7tmA_FMRFamide_R-like"/>
    <property type="match status" value="1"/>
</dbReference>
<dbReference type="OMA" id="IYCTERR"/>
<comment type="subcellular location">
    <subcellularLocation>
        <location evidence="1">Membrane</location>
    </subcellularLocation>
</comment>
<dbReference type="PANTHER" id="PTHR46641">
    <property type="entry name" value="FMRFAMIDE RECEPTOR-RELATED"/>
    <property type="match status" value="1"/>
</dbReference>
<dbReference type="EMBL" id="LJIJ01000720">
    <property type="protein sequence ID" value="ODM95020.1"/>
    <property type="molecule type" value="Genomic_DNA"/>
</dbReference>
<dbReference type="Proteomes" id="UP000094527">
    <property type="component" value="Unassembled WGS sequence"/>
</dbReference>
<evidence type="ECO:0000256" key="4">
    <source>
        <dbReference type="ARBA" id="ARBA00022989"/>
    </source>
</evidence>
<feature type="transmembrane region" description="Helical" evidence="7">
    <location>
        <begin position="76"/>
        <end position="99"/>
    </location>
</feature>
<sequence length="420" mass="48028">MNKLVCFAFVVTTPFLISAIADISEDKSFPVDPYIKEHHHLNNYNLPVLPLNFSGGEIGTAKPQNWEVIFKDSSRFWIQFIIFPVVALVGVIGNVGTIYNLSRKAMHSSTNLYLTALALSDLVYLLFSFSMSWRHIPIIKNIWLYWWYTPLGLWVTDASSSTSVWLTVSFTVERYIAVCHPMKKKIYCTERRAFGVSILVCIACIALTATTPLEWRAAVDFNQTKSFNDTSYILEITEFGKSETYRLFYHWFTTIVFVILPLVILSILNFFLIKTVRISRLQRMVMINEKLASVLNLQATRVENRITVTLIAVVILFLVCQIPTALVLIYTSIHLPERGSDEESLLLGLGNICNLLVAINAASNFLLYTELWGKYRKNLSRYFYSKDKTQRGSVGEEKGRAESKTKEQSVGYKNEIQTHF</sequence>
<evidence type="ECO:0000259" key="9">
    <source>
        <dbReference type="PROSITE" id="PS50262"/>
    </source>
</evidence>
<keyword evidence="10" id="KW-0675">Receptor</keyword>
<organism evidence="10 11">
    <name type="scientific">Orchesella cincta</name>
    <name type="common">Springtail</name>
    <name type="synonym">Podura cincta</name>
    <dbReference type="NCBI Taxonomy" id="48709"/>
    <lineage>
        <taxon>Eukaryota</taxon>
        <taxon>Metazoa</taxon>
        <taxon>Ecdysozoa</taxon>
        <taxon>Arthropoda</taxon>
        <taxon>Hexapoda</taxon>
        <taxon>Collembola</taxon>
        <taxon>Entomobryomorpha</taxon>
        <taxon>Entomobryoidea</taxon>
        <taxon>Orchesellidae</taxon>
        <taxon>Orchesellinae</taxon>
        <taxon>Orchesella</taxon>
    </lineage>
</organism>
<dbReference type="PROSITE" id="PS50262">
    <property type="entry name" value="G_PROTEIN_RECEP_F1_2"/>
    <property type="match status" value="1"/>
</dbReference>
<dbReference type="InterPro" id="IPR000276">
    <property type="entry name" value="GPCR_Rhodpsn"/>
</dbReference>
<feature type="transmembrane region" description="Helical" evidence="7">
    <location>
        <begin position="193"/>
        <end position="213"/>
    </location>
</feature>
<feature type="transmembrane region" description="Helical" evidence="7">
    <location>
        <begin position="111"/>
        <end position="131"/>
    </location>
</feature>
<proteinExistence type="inferred from homology"/>
<evidence type="ECO:0000256" key="8">
    <source>
        <dbReference type="SAM" id="SignalP"/>
    </source>
</evidence>
<dbReference type="AlphaFoldDB" id="A0A1D2MPJ0"/>
<evidence type="ECO:0000256" key="2">
    <source>
        <dbReference type="ARBA" id="ARBA00010663"/>
    </source>
</evidence>
<feature type="transmembrane region" description="Helical" evidence="7">
    <location>
        <begin position="345"/>
        <end position="367"/>
    </location>
</feature>
<dbReference type="PRINTS" id="PR00237">
    <property type="entry name" value="GPCRRHODOPSN"/>
</dbReference>
<keyword evidence="4 7" id="KW-1133">Transmembrane helix</keyword>
<keyword evidence="5 7" id="KW-0472">Membrane</keyword>
<feature type="transmembrane region" description="Helical" evidence="7">
    <location>
        <begin position="308"/>
        <end position="333"/>
    </location>
</feature>
<gene>
    <name evidence="10" type="ORF">Ocin01_11662</name>
</gene>
<keyword evidence="11" id="KW-1185">Reference proteome</keyword>
<feature type="transmembrane region" description="Helical" evidence="7">
    <location>
        <begin position="151"/>
        <end position="172"/>
    </location>
</feature>
<feature type="chain" id="PRO_5008904349" evidence="8">
    <location>
        <begin position="22"/>
        <end position="420"/>
    </location>
</feature>
<feature type="region of interest" description="Disordered" evidence="6">
    <location>
        <begin position="394"/>
        <end position="420"/>
    </location>
</feature>
<name>A0A1D2MPJ0_ORCCI</name>
<keyword evidence="8" id="KW-0732">Signal</keyword>
<dbReference type="GO" id="GO:0016020">
    <property type="term" value="C:membrane"/>
    <property type="evidence" value="ECO:0007669"/>
    <property type="project" value="UniProtKB-SubCell"/>
</dbReference>
<evidence type="ECO:0000256" key="6">
    <source>
        <dbReference type="SAM" id="MobiDB-lite"/>
    </source>
</evidence>
<dbReference type="InterPro" id="IPR017452">
    <property type="entry name" value="GPCR_Rhodpsn_7TM"/>
</dbReference>
<comment type="similarity">
    <text evidence="2">Belongs to the G-protein coupled receptor 1 family.</text>
</comment>
<keyword evidence="3 7" id="KW-0812">Transmembrane</keyword>
<evidence type="ECO:0000256" key="1">
    <source>
        <dbReference type="ARBA" id="ARBA00004370"/>
    </source>
</evidence>
<dbReference type="STRING" id="48709.A0A1D2MPJ0"/>
<feature type="signal peptide" evidence="8">
    <location>
        <begin position="1"/>
        <end position="21"/>
    </location>
</feature>
<evidence type="ECO:0000256" key="3">
    <source>
        <dbReference type="ARBA" id="ARBA00022692"/>
    </source>
</evidence>
<feature type="transmembrane region" description="Helical" evidence="7">
    <location>
        <begin position="248"/>
        <end position="273"/>
    </location>
</feature>
<comment type="caution">
    <text evidence="10">The sequence shown here is derived from an EMBL/GenBank/DDBJ whole genome shotgun (WGS) entry which is preliminary data.</text>
</comment>
<evidence type="ECO:0000256" key="7">
    <source>
        <dbReference type="SAM" id="Phobius"/>
    </source>
</evidence>
<evidence type="ECO:0000256" key="5">
    <source>
        <dbReference type="ARBA" id="ARBA00023136"/>
    </source>
</evidence>
<feature type="compositionally biased region" description="Basic and acidic residues" evidence="6">
    <location>
        <begin position="394"/>
        <end position="407"/>
    </location>
</feature>
<dbReference type="PANTHER" id="PTHR46641:SF22">
    <property type="entry name" value="PROCTOLIN RECEPTOR, ISOFORM A"/>
    <property type="match status" value="1"/>
</dbReference>